<dbReference type="InterPro" id="IPR043134">
    <property type="entry name" value="GTP-CH-I_N"/>
</dbReference>
<dbReference type="RefSeq" id="WP_387345876.1">
    <property type="nucleotide sequence ID" value="NZ_JBIAXI010000024.1"/>
</dbReference>
<organism evidence="7 8">
    <name type="scientific">Microtetraspora fusca</name>
    <dbReference type="NCBI Taxonomy" id="1997"/>
    <lineage>
        <taxon>Bacteria</taxon>
        <taxon>Bacillati</taxon>
        <taxon>Actinomycetota</taxon>
        <taxon>Actinomycetes</taxon>
        <taxon>Streptosporangiales</taxon>
        <taxon>Streptosporangiaceae</taxon>
        <taxon>Microtetraspora</taxon>
    </lineage>
</organism>
<accession>A0ABW6VH80</accession>
<feature type="binding site" evidence="5">
    <location>
        <position position="104"/>
    </location>
    <ligand>
        <name>Zn(2+)</name>
        <dbReference type="ChEBI" id="CHEBI:29105"/>
    </ligand>
</feature>
<dbReference type="Proteomes" id="UP001602119">
    <property type="component" value="Unassembled WGS sequence"/>
</dbReference>
<dbReference type="Gene3D" id="3.30.1130.10">
    <property type="match status" value="1"/>
</dbReference>
<sequence>MGAPETHVYSILEAVDYVDALTEDTPHNRAEWHARHMFDALGIPCDEESTADTPGRFVRALAELTSGMTLDPARHLARTFPPPSPDPGMILVPGIPFVSICEHHLLPFTGTASISYIPSPGAKVLGLSKFARITQEYAARPQMQEKLGDQIVAAIADNLDILGAACVIRSVHSCMTLRGARATGAAMVTSHLAGVFREDPAVRAEFFQLLDSTGAPA</sequence>
<dbReference type="InterPro" id="IPR020602">
    <property type="entry name" value="GTP_CycHdrlase_I_dom"/>
</dbReference>
<proteinExistence type="inferred from homology"/>
<evidence type="ECO:0000256" key="5">
    <source>
        <dbReference type="HAMAP-Rule" id="MF_00223"/>
    </source>
</evidence>
<comment type="caution">
    <text evidence="7">The sequence shown here is derived from an EMBL/GenBank/DDBJ whole genome shotgun (WGS) entry which is preliminary data.</text>
</comment>
<keyword evidence="5" id="KW-0342">GTP-binding</keyword>
<gene>
    <name evidence="5 7" type="primary">folE</name>
    <name evidence="7" type="ORF">ACFY05_31840</name>
</gene>
<comment type="similarity">
    <text evidence="5">Belongs to the GTP cyclohydrolase I family.</text>
</comment>
<evidence type="ECO:0000256" key="2">
    <source>
        <dbReference type="ARBA" id="ARBA00005080"/>
    </source>
</evidence>
<dbReference type="PANTHER" id="PTHR11109">
    <property type="entry name" value="GTP CYCLOHYDROLASE I"/>
    <property type="match status" value="1"/>
</dbReference>
<feature type="binding site" evidence="5">
    <location>
        <position position="101"/>
    </location>
    <ligand>
        <name>Zn(2+)</name>
        <dbReference type="ChEBI" id="CHEBI:29105"/>
    </ligand>
</feature>
<dbReference type="Gene3D" id="1.10.286.10">
    <property type="match status" value="1"/>
</dbReference>
<comment type="subunit">
    <text evidence="5">Homopolymer.</text>
</comment>
<evidence type="ECO:0000313" key="8">
    <source>
        <dbReference type="Proteomes" id="UP001602119"/>
    </source>
</evidence>
<feature type="domain" description="GTP cyclohydrolase I" evidence="6">
    <location>
        <begin position="33"/>
        <end position="210"/>
    </location>
</feature>
<dbReference type="Pfam" id="PF01227">
    <property type="entry name" value="GTP_cyclohydroI"/>
    <property type="match status" value="1"/>
</dbReference>
<dbReference type="GO" id="GO:0003934">
    <property type="term" value="F:GTP cyclohydrolase I activity"/>
    <property type="evidence" value="ECO:0007669"/>
    <property type="project" value="UniProtKB-EC"/>
</dbReference>
<dbReference type="NCBIfam" id="NF006826">
    <property type="entry name" value="PRK09347.1-3"/>
    <property type="match status" value="1"/>
</dbReference>
<protein>
    <recommendedName>
        <fullName evidence="5">GTP cyclohydrolase 1</fullName>
        <ecNumber evidence="5">3.5.4.16</ecNumber>
    </recommendedName>
    <alternativeName>
        <fullName evidence="5">GTP cyclohydrolase I</fullName>
        <shortName evidence="5">GTP-CH-I</shortName>
    </alternativeName>
</protein>
<keyword evidence="5" id="KW-0479">Metal-binding</keyword>
<dbReference type="HAMAP" id="MF_00223">
    <property type="entry name" value="FolE"/>
    <property type="match status" value="1"/>
</dbReference>
<evidence type="ECO:0000256" key="3">
    <source>
        <dbReference type="ARBA" id="ARBA00022563"/>
    </source>
</evidence>
<keyword evidence="3 5" id="KW-0554">One-carbon metabolism</keyword>
<keyword evidence="5" id="KW-0862">Zinc</keyword>
<dbReference type="EMBL" id="JBIAXI010000024">
    <property type="protein sequence ID" value="MFF4777457.1"/>
    <property type="molecule type" value="Genomic_DNA"/>
</dbReference>
<dbReference type="PANTHER" id="PTHR11109:SF7">
    <property type="entry name" value="GTP CYCLOHYDROLASE 1"/>
    <property type="match status" value="1"/>
</dbReference>
<keyword evidence="4 5" id="KW-0378">Hydrolase</keyword>
<evidence type="ECO:0000256" key="4">
    <source>
        <dbReference type="ARBA" id="ARBA00022801"/>
    </source>
</evidence>
<comment type="pathway">
    <text evidence="2 5">Cofactor biosynthesis; 7,8-dihydroneopterin triphosphate biosynthesis; 7,8-dihydroneopterin triphosphate from GTP: step 1/1.</text>
</comment>
<dbReference type="EC" id="3.5.4.16" evidence="5"/>
<evidence type="ECO:0000313" key="7">
    <source>
        <dbReference type="EMBL" id="MFF4777457.1"/>
    </source>
</evidence>
<evidence type="ECO:0000256" key="1">
    <source>
        <dbReference type="ARBA" id="ARBA00001052"/>
    </source>
</evidence>
<dbReference type="InterPro" id="IPR001474">
    <property type="entry name" value="GTP_CycHdrlase_I"/>
</dbReference>
<keyword evidence="8" id="KW-1185">Reference proteome</keyword>
<comment type="catalytic activity">
    <reaction evidence="1 5">
        <text>GTP + H2O = 7,8-dihydroneopterin 3'-triphosphate + formate + H(+)</text>
        <dbReference type="Rhea" id="RHEA:17473"/>
        <dbReference type="ChEBI" id="CHEBI:15377"/>
        <dbReference type="ChEBI" id="CHEBI:15378"/>
        <dbReference type="ChEBI" id="CHEBI:15740"/>
        <dbReference type="ChEBI" id="CHEBI:37565"/>
        <dbReference type="ChEBI" id="CHEBI:58462"/>
        <dbReference type="EC" id="3.5.4.16"/>
    </reaction>
</comment>
<dbReference type="SUPFAM" id="SSF55620">
    <property type="entry name" value="Tetrahydrobiopterin biosynthesis enzymes-like"/>
    <property type="match status" value="1"/>
</dbReference>
<evidence type="ECO:0000259" key="6">
    <source>
        <dbReference type="Pfam" id="PF01227"/>
    </source>
</evidence>
<reference evidence="7 8" key="1">
    <citation type="submission" date="2024-10" db="EMBL/GenBank/DDBJ databases">
        <title>The Natural Products Discovery Center: Release of the First 8490 Sequenced Strains for Exploring Actinobacteria Biosynthetic Diversity.</title>
        <authorList>
            <person name="Kalkreuter E."/>
            <person name="Kautsar S.A."/>
            <person name="Yang D."/>
            <person name="Bader C.D."/>
            <person name="Teijaro C.N."/>
            <person name="Fluegel L."/>
            <person name="Davis C.M."/>
            <person name="Simpson J.R."/>
            <person name="Lauterbach L."/>
            <person name="Steele A.D."/>
            <person name="Gui C."/>
            <person name="Meng S."/>
            <person name="Li G."/>
            <person name="Viehrig K."/>
            <person name="Ye F."/>
            <person name="Su P."/>
            <person name="Kiefer A.F."/>
            <person name="Nichols A."/>
            <person name="Cepeda A.J."/>
            <person name="Yan W."/>
            <person name="Fan B."/>
            <person name="Jiang Y."/>
            <person name="Adhikari A."/>
            <person name="Zheng C.-J."/>
            <person name="Schuster L."/>
            <person name="Cowan T.M."/>
            <person name="Smanski M.J."/>
            <person name="Chevrette M.G."/>
            <person name="De Carvalho L.P.S."/>
            <person name="Shen B."/>
        </authorList>
    </citation>
    <scope>NUCLEOTIDE SEQUENCE [LARGE SCALE GENOMIC DNA]</scope>
    <source>
        <strain evidence="7 8">NPDC001281</strain>
    </source>
</reference>
<feature type="binding site" evidence="5">
    <location>
        <position position="174"/>
    </location>
    <ligand>
        <name>Zn(2+)</name>
        <dbReference type="ChEBI" id="CHEBI:29105"/>
    </ligand>
</feature>
<name>A0ABW6VH80_MICFU</name>
<keyword evidence="5" id="KW-0547">Nucleotide-binding</keyword>
<dbReference type="InterPro" id="IPR043133">
    <property type="entry name" value="GTP-CH-I_C/QueF"/>
</dbReference>